<reference evidence="2" key="1">
    <citation type="journal article" date="2017" name="Gigascience">
        <title>The genome draft of coconut (Cocos nucifera).</title>
        <authorList>
            <person name="Xiao Y."/>
            <person name="Xu P."/>
            <person name="Fan H."/>
            <person name="Baudouin L."/>
            <person name="Xia W."/>
            <person name="Bocs S."/>
            <person name="Xu J."/>
            <person name="Li Q."/>
            <person name="Guo A."/>
            <person name="Zhou L."/>
            <person name="Li J."/>
            <person name="Wu Y."/>
            <person name="Ma Z."/>
            <person name="Armero A."/>
            <person name="Issali A.E."/>
            <person name="Liu N."/>
            <person name="Peng M."/>
            <person name="Yang Y."/>
        </authorList>
    </citation>
    <scope>NUCLEOTIDE SEQUENCE</scope>
    <source>
        <tissue evidence="2">Spear leaf of Hainan Tall coconut</tissue>
    </source>
</reference>
<name>A0A8K0ISV1_COCNU</name>
<dbReference type="EMBL" id="CM017884">
    <property type="protein sequence ID" value="KAG1366280.1"/>
    <property type="molecule type" value="Genomic_DNA"/>
</dbReference>
<gene>
    <name evidence="2" type="ORF">COCNU_13G000700</name>
</gene>
<dbReference type="AlphaFoldDB" id="A0A8K0ISV1"/>
<reference evidence="2" key="2">
    <citation type="submission" date="2019-07" db="EMBL/GenBank/DDBJ databases">
        <authorList>
            <person name="Yang Y."/>
            <person name="Bocs S."/>
            <person name="Baudouin L."/>
        </authorList>
    </citation>
    <scope>NUCLEOTIDE SEQUENCE</scope>
    <source>
        <tissue evidence="2">Spear leaf of Hainan Tall coconut</tissue>
    </source>
</reference>
<keyword evidence="1" id="KW-0732">Signal</keyword>
<keyword evidence="3" id="KW-1185">Reference proteome</keyword>
<evidence type="ECO:0000256" key="1">
    <source>
        <dbReference type="SAM" id="SignalP"/>
    </source>
</evidence>
<feature type="chain" id="PRO_5035427725" evidence="1">
    <location>
        <begin position="25"/>
        <end position="109"/>
    </location>
</feature>
<feature type="signal peptide" evidence="1">
    <location>
        <begin position="1"/>
        <end position="24"/>
    </location>
</feature>
<protein>
    <submittedName>
        <fullName evidence="2">Uncharacterized protein</fullName>
    </submittedName>
</protein>
<sequence length="109" mass="11704">MPSSHAQSIFYSAFVAVLSFMAEGIPTTSHCQPSPCWCCGGIHLQYYMVLDVAFFCIESIYFLYIGSDPGGSQFGNILRGLLALCSSVLAQGQAINIINRRGAASITIS</sequence>
<evidence type="ECO:0000313" key="2">
    <source>
        <dbReference type="EMBL" id="KAG1366280.1"/>
    </source>
</evidence>
<evidence type="ECO:0000313" key="3">
    <source>
        <dbReference type="Proteomes" id="UP000797356"/>
    </source>
</evidence>
<dbReference type="Proteomes" id="UP000797356">
    <property type="component" value="Chromosome 13"/>
</dbReference>
<proteinExistence type="predicted"/>
<comment type="caution">
    <text evidence="2">The sequence shown here is derived from an EMBL/GenBank/DDBJ whole genome shotgun (WGS) entry which is preliminary data.</text>
</comment>
<accession>A0A8K0ISV1</accession>
<organism evidence="2 3">
    <name type="scientific">Cocos nucifera</name>
    <name type="common">Coconut palm</name>
    <dbReference type="NCBI Taxonomy" id="13894"/>
    <lineage>
        <taxon>Eukaryota</taxon>
        <taxon>Viridiplantae</taxon>
        <taxon>Streptophyta</taxon>
        <taxon>Embryophyta</taxon>
        <taxon>Tracheophyta</taxon>
        <taxon>Spermatophyta</taxon>
        <taxon>Magnoliopsida</taxon>
        <taxon>Liliopsida</taxon>
        <taxon>Arecaceae</taxon>
        <taxon>Arecoideae</taxon>
        <taxon>Cocoseae</taxon>
        <taxon>Attaleinae</taxon>
        <taxon>Cocos</taxon>
    </lineage>
</organism>